<dbReference type="AlphaFoldDB" id="A0A5U8SUD3"/>
<comment type="caution">
    <text evidence="1">The sequence shown here is derived from an EMBL/GenBank/DDBJ whole genome shotgun (WGS) entry which is preliminary data.</text>
</comment>
<accession>A0A5U8SUD3</accession>
<protein>
    <submittedName>
        <fullName evidence="1">Uncharacterized protein</fullName>
    </submittedName>
</protein>
<dbReference type="EMBL" id="AAGUAT010000146">
    <property type="protein sequence ID" value="EBR9859245.1"/>
    <property type="molecule type" value="Genomic_DNA"/>
</dbReference>
<organism evidence="1">
    <name type="scientific">Salmonella enterica subsp. enterica serovar Chester</name>
    <dbReference type="NCBI Taxonomy" id="149386"/>
    <lineage>
        <taxon>Bacteria</taxon>
        <taxon>Pseudomonadati</taxon>
        <taxon>Pseudomonadota</taxon>
        <taxon>Gammaproteobacteria</taxon>
        <taxon>Enterobacterales</taxon>
        <taxon>Enterobacteriaceae</taxon>
        <taxon>Salmonella</taxon>
    </lineage>
</organism>
<sequence>MADIYNHLIRRDMDSMSTDELRDLRNASSDTLDGLMAALKVMGECAFWACDSENYSDSQAKEDLHRISESLMYLPRIAEALAFNADEAQFKIYQREGFPYTEVDNGKH</sequence>
<name>A0A5U8SUD3_SALET</name>
<reference evidence="1" key="1">
    <citation type="submission" date="2018-07" db="EMBL/GenBank/DDBJ databases">
        <authorList>
            <person name="Ashton P.M."/>
            <person name="Dallman T."/>
            <person name="Nair S."/>
            <person name="De Pinna E."/>
            <person name="Peters T."/>
            <person name="Grant K."/>
        </authorList>
    </citation>
    <scope>NUCLEOTIDE SEQUENCE</scope>
    <source>
        <strain evidence="1">296838</strain>
    </source>
</reference>
<gene>
    <name evidence="1" type="ORF">DS524_26250</name>
</gene>
<proteinExistence type="predicted"/>
<evidence type="ECO:0000313" key="1">
    <source>
        <dbReference type="EMBL" id="EBR9859245.1"/>
    </source>
</evidence>